<keyword evidence="1" id="KW-1185">Reference proteome</keyword>
<dbReference type="PANTHER" id="PTHR12197:SF251">
    <property type="entry name" value="EG:BACR7C10.4 PROTEIN"/>
    <property type="match status" value="1"/>
</dbReference>
<dbReference type="InterPro" id="IPR046341">
    <property type="entry name" value="SET_dom_sf"/>
</dbReference>
<dbReference type="Gene3D" id="2.170.270.10">
    <property type="entry name" value="SET domain"/>
    <property type="match status" value="1"/>
</dbReference>
<accession>A0A914UGJ5</accession>
<dbReference type="Proteomes" id="UP000887566">
    <property type="component" value="Unplaced"/>
</dbReference>
<sequence>MVGIVGSADERQRLRFDEFSESYALFVGRASKKIDKVGLLAIYSKVVCNRFALKDGNQNIIGVGLYPNLCRIGHSCRPTGAVVFHERTAIVVPTRSKSFPSPLDWSLISRSYPDVDPISAIETRKDKLKSEYFIDCHCELCEDAAANETMEAFACSKSSCLGRVAIVDGAFVCGKCGKEFDENARNQAYQSLQRIDSLFDPEYSQRSLKDQLHCILDCMHFTQTILHKYNIKRLTVLKAAYDGCVLEKRPKEAINFGRQSLEIYRHYLDEFDPFLAAFTLNLATTYMHAGELDTASQLMHSIIDRCEHIYAKQSEALNYIDPSFEEVLAKLSLGDMGL</sequence>
<evidence type="ECO:0000313" key="1">
    <source>
        <dbReference type="Proteomes" id="UP000887566"/>
    </source>
</evidence>
<evidence type="ECO:0000313" key="2">
    <source>
        <dbReference type="WBParaSite" id="PSAMB.scaffold10027size4412.g32977.t1"/>
    </source>
</evidence>
<reference evidence="2" key="1">
    <citation type="submission" date="2022-11" db="UniProtKB">
        <authorList>
            <consortium name="WormBaseParasite"/>
        </authorList>
    </citation>
    <scope>IDENTIFICATION</scope>
</reference>
<dbReference type="AlphaFoldDB" id="A0A914UGJ5"/>
<dbReference type="Gene3D" id="1.25.40.10">
    <property type="entry name" value="Tetratricopeptide repeat domain"/>
    <property type="match status" value="1"/>
</dbReference>
<protein>
    <submittedName>
        <fullName evidence="2">SET domain-containing protein</fullName>
    </submittedName>
</protein>
<proteinExistence type="predicted"/>
<dbReference type="InterPro" id="IPR011990">
    <property type="entry name" value="TPR-like_helical_dom_sf"/>
</dbReference>
<dbReference type="GO" id="GO:0005634">
    <property type="term" value="C:nucleus"/>
    <property type="evidence" value="ECO:0007669"/>
    <property type="project" value="TreeGrafter"/>
</dbReference>
<dbReference type="WBParaSite" id="PSAMB.scaffold10027size4412.g32977.t1">
    <property type="protein sequence ID" value="PSAMB.scaffold10027size4412.g32977.t1"/>
    <property type="gene ID" value="PSAMB.scaffold10027size4412.g32977"/>
</dbReference>
<dbReference type="InterPro" id="IPR050869">
    <property type="entry name" value="H3K4_H4K5_MeTrfase"/>
</dbReference>
<dbReference type="PANTHER" id="PTHR12197">
    <property type="entry name" value="HISTONE-LYSINE N-METHYLTRANSFERASE SMYD"/>
    <property type="match status" value="1"/>
</dbReference>
<name>A0A914UGJ5_9BILA</name>
<organism evidence="1 2">
    <name type="scientific">Plectus sambesii</name>
    <dbReference type="NCBI Taxonomy" id="2011161"/>
    <lineage>
        <taxon>Eukaryota</taxon>
        <taxon>Metazoa</taxon>
        <taxon>Ecdysozoa</taxon>
        <taxon>Nematoda</taxon>
        <taxon>Chromadorea</taxon>
        <taxon>Plectida</taxon>
        <taxon>Plectina</taxon>
        <taxon>Plectoidea</taxon>
        <taxon>Plectidae</taxon>
        <taxon>Plectus</taxon>
    </lineage>
</organism>